<evidence type="ECO:0000256" key="1">
    <source>
        <dbReference type="ARBA" id="ARBA00003416"/>
    </source>
</evidence>
<dbReference type="Pfam" id="PF02646">
    <property type="entry name" value="RmuC"/>
    <property type="match status" value="1"/>
</dbReference>
<name>A0A2K8MBH4_9SPHN</name>
<dbReference type="EMBL" id="CP024923">
    <property type="protein sequence ID" value="ATY31235.1"/>
    <property type="molecule type" value="Genomic_DNA"/>
</dbReference>
<dbReference type="InterPro" id="IPR003798">
    <property type="entry name" value="DNA_recombination_RmuC"/>
</dbReference>
<dbReference type="OrthoDB" id="370725at2"/>
<evidence type="ECO:0000313" key="8">
    <source>
        <dbReference type="Proteomes" id="UP000229081"/>
    </source>
</evidence>
<evidence type="ECO:0000256" key="6">
    <source>
        <dbReference type="SAM" id="Coils"/>
    </source>
</evidence>
<reference evidence="7 8" key="1">
    <citation type="submission" date="2017-11" db="EMBL/GenBank/DDBJ databases">
        <title>Complete genome sequence of Sphingomonas sp. Strain Cra20, a psychrotolerant potential plant growth promoting rhizobacteria.</title>
        <authorList>
            <person name="Luo Y."/>
        </authorList>
    </citation>
    <scope>NUCLEOTIDE SEQUENCE [LARGE SCALE GENOMIC DNA]</scope>
    <source>
        <strain evidence="7 8">Cra20</strain>
    </source>
</reference>
<protein>
    <recommendedName>
        <fullName evidence="3">DNA recombination protein RmuC homolog</fullName>
    </recommendedName>
</protein>
<dbReference type="GO" id="GO:0006310">
    <property type="term" value="P:DNA recombination"/>
    <property type="evidence" value="ECO:0007669"/>
    <property type="project" value="UniProtKB-KW"/>
</dbReference>
<organism evidence="7 8">
    <name type="scientific">Sphingomonas psychrotolerans</name>
    <dbReference type="NCBI Taxonomy" id="1327635"/>
    <lineage>
        <taxon>Bacteria</taxon>
        <taxon>Pseudomonadati</taxon>
        <taxon>Pseudomonadota</taxon>
        <taxon>Alphaproteobacteria</taxon>
        <taxon>Sphingomonadales</taxon>
        <taxon>Sphingomonadaceae</taxon>
        <taxon>Sphingomonas</taxon>
    </lineage>
</organism>
<keyword evidence="5" id="KW-0233">DNA recombination</keyword>
<evidence type="ECO:0000256" key="3">
    <source>
        <dbReference type="ARBA" id="ARBA00021840"/>
    </source>
</evidence>
<evidence type="ECO:0000256" key="5">
    <source>
        <dbReference type="ARBA" id="ARBA00023172"/>
    </source>
</evidence>
<evidence type="ECO:0000313" key="7">
    <source>
        <dbReference type="EMBL" id="ATY31235.1"/>
    </source>
</evidence>
<dbReference type="RefSeq" id="WP_100281046.1">
    <property type="nucleotide sequence ID" value="NZ_CP024923.1"/>
</dbReference>
<evidence type="ECO:0000256" key="4">
    <source>
        <dbReference type="ARBA" id="ARBA00023054"/>
    </source>
</evidence>
<comment type="function">
    <text evidence="1">Involved in DNA recombination.</text>
</comment>
<dbReference type="AlphaFoldDB" id="A0A2K8MBH4"/>
<dbReference type="PANTHER" id="PTHR30563:SF0">
    <property type="entry name" value="DNA RECOMBINATION PROTEIN RMUC"/>
    <property type="match status" value="1"/>
</dbReference>
<dbReference type="Proteomes" id="UP000229081">
    <property type="component" value="Chromosome"/>
</dbReference>
<gene>
    <name evidence="7" type="ORF">CVN68_03945</name>
</gene>
<dbReference type="KEGG" id="sphc:CVN68_03945"/>
<evidence type="ECO:0000256" key="2">
    <source>
        <dbReference type="ARBA" id="ARBA00009840"/>
    </source>
</evidence>
<feature type="coiled-coil region" evidence="6">
    <location>
        <begin position="59"/>
        <end position="107"/>
    </location>
</feature>
<sequence>MDSLALIVIVVALLGGLGLGWFLGTRGIAEARAERDRREADFKAAISDLVVAEERASQLPALRDENAALRDERDEARLQLTELRTRAEAFEERLAEFKDAREAMAGQFREVASNMLGETQKAFLERAEARFTQSGEQNEVKMKALLQPVESTLKRYEEGLQRVEKDRNDSYGVLREAITEVKAQLGETRTETAKLVNALRAAPKTRGRWGEQQFRNLIEIAGLSGHVDFAAEVSITTEDGTLRPDFIIRLPGDQQLIVDVKCVLDAYLTAAESTSSEERQAALVAHARAVRNHADALSRKAYWAQFEKAPDFVIMYIPGDNFLSSALEVDMELWERAARNRVIIVGPSGFLPLARTVAAMWRQQKLTEDAREVGKLGKEMYERLATAATHLKRVGGGLNSAVDNYNKFVSSFEGRVMVSARRFQALNVDTGNATLDSIDSVDVVAKAPVVELLPAAGPAPEASEAQAAE</sequence>
<proteinExistence type="inferred from homology"/>
<dbReference type="PANTHER" id="PTHR30563">
    <property type="entry name" value="DNA RECOMBINATION PROTEIN RMUC"/>
    <property type="match status" value="1"/>
</dbReference>
<accession>A0A2K8MBH4</accession>
<comment type="similarity">
    <text evidence="2">Belongs to the RmuC family.</text>
</comment>
<keyword evidence="8" id="KW-1185">Reference proteome</keyword>
<keyword evidence="4 6" id="KW-0175">Coiled coil</keyword>